<reference evidence="4" key="1">
    <citation type="submission" date="2015-07" db="EMBL/GenBank/DDBJ databases">
        <title>MeaNS - Measles Nucleotide Surveillance Program.</title>
        <authorList>
            <person name="Tran T."/>
            <person name="Druce J."/>
        </authorList>
    </citation>
    <scope>NUCLEOTIDE SEQUENCE</scope>
    <source>
        <strain evidence="4">UCB-OBI-ISO-001</strain>
        <tissue evidence="4">Gonad</tissue>
    </source>
</reference>
<dbReference type="OrthoDB" id="6265497at2759"/>
<accession>A0A0L8I4I3</accession>
<dbReference type="PANTHER" id="PTHR10492:SF57">
    <property type="entry name" value="ATP-DEPENDENT DNA HELICASE"/>
    <property type="match status" value="1"/>
</dbReference>
<dbReference type="GO" id="GO:0016887">
    <property type="term" value="F:ATP hydrolysis activity"/>
    <property type="evidence" value="ECO:0007669"/>
    <property type="project" value="RHEA"/>
</dbReference>
<dbReference type="GO" id="GO:0006281">
    <property type="term" value="P:DNA repair"/>
    <property type="evidence" value="ECO:0007669"/>
    <property type="project" value="UniProtKB-KW"/>
</dbReference>
<protein>
    <recommendedName>
        <fullName evidence="1">ATP-dependent DNA helicase</fullName>
        <ecNumber evidence="1">5.6.2.3</ecNumber>
    </recommendedName>
</protein>
<keyword evidence="1" id="KW-0233">DNA recombination</keyword>
<keyword evidence="1" id="KW-0547">Nucleotide-binding</keyword>
<evidence type="ECO:0000256" key="1">
    <source>
        <dbReference type="RuleBase" id="RU363044"/>
    </source>
</evidence>
<sequence>MAAWTGIAATLLTNGKTIHIIFKSPVPLTENSVCNEPPNSEHAIELRFIQAFIAGEASMIPSCALNVINRCLKDIMTKSSNCSPALPAAIIDACIKRSHLWHQFHHLRLTRNMRVDVNVQEFSNSLGNGSLNSVLQDVPLHNVDVPTASCYQTSLIPKNFKNRTPEEMEKRVTLSPKNSDCLTINEKVLNIIPVALKTYLTMDSVFCNNEEEVQNYPFEFINPLTPSSMPLHCLNSKVEAIIMLLRNFSISPGLCNGTRMKVQRLHGHCVEASLVTGSNRGRTFLIPRTKLIPSDCKYSSHTKQTSVSISTCVFNDN</sequence>
<name>A0A0L8I4I3_OCTBM</name>
<comment type="cofactor">
    <cofactor evidence="1">
        <name>Mg(2+)</name>
        <dbReference type="ChEBI" id="CHEBI:18420"/>
    </cofactor>
</comment>
<keyword evidence="1" id="KW-0227">DNA damage</keyword>
<dbReference type="PANTHER" id="PTHR10492">
    <property type="match status" value="1"/>
</dbReference>
<dbReference type="InterPro" id="IPR010285">
    <property type="entry name" value="DNA_helicase_pif1-like_DEAD"/>
</dbReference>
<keyword evidence="1" id="KW-0234">DNA repair</keyword>
<proteinExistence type="inferred from homology"/>
<evidence type="ECO:0000259" key="3">
    <source>
        <dbReference type="Pfam" id="PF21530"/>
    </source>
</evidence>
<keyword evidence="1" id="KW-0378">Hydrolase</keyword>
<dbReference type="InterPro" id="IPR027417">
    <property type="entry name" value="P-loop_NTPase"/>
</dbReference>
<organism evidence="4">
    <name type="scientific">Octopus bimaculoides</name>
    <name type="common">California two-spotted octopus</name>
    <dbReference type="NCBI Taxonomy" id="37653"/>
    <lineage>
        <taxon>Eukaryota</taxon>
        <taxon>Metazoa</taxon>
        <taxon>Spiralia</taxon>
        <taxon>Lophotrochozoa</taxon>
        <taxon>Mollusca</taxon>
        <taxon>Cephalopoda</taxon>
        <taxon>Coleoidea</taxon>
        <taxon>Octopodiformes</taxon>
        <taxon>Octopoda</taxon>
        <taxon>Incirrata</taxon>
        <taxon>Octopodidae</taxon>
        <taxon>Octopus</taxon>
    </lineage>
</organism>
<feature type="domain" description="DNA helicase Pif1-like 2B" evidence="3">
    <location>
        <begin position="219"/>
        <end position="265"/>
    </location>
</feature>
<gene>
    <name evidence="4" type="ORF">OCBIM_22035103mg</name>
</gene>
<keyword evidence="1" id="KW-0347">Helicase</keyword>
<dbReference type="STRING" id="37653.A0A0L8I4I3"/>
<dbReference type="SUPFAM" id="SSF52540">
    <property type="entry name" value="P-loop containing nucleoside triphosphate hydrolases"/>
    <property type="match status" value="1"/>
</dbReference>
<dbReference type="AlphaFoldDB" id="A0A0L8I4I3"/>
<dbReference type="EMBL" id="KQ416572">
    <property type="protein sequence ID" value="KOF96406.1"/>
    <property type="molecule type" value="Genomic_DNA"/>
</dbReference>
<dbReference type="GO" id="GO:0000723">
    <property type="term" value="P:telomere maintenance"/>
    <property type="evidence" value="ECO:0007669"/>
    <property type="project" value="InterPro"/>
</dbReference>
<dbReference type="InterPro" id="IPR049163">
    <property type="entry name" value="Pif1-like_2B_dom"/>
</dbReference>
<keyword evidence="1" id="KW-0067">ATP-binding</keyword>
<dbReference type="Pfam" id="PF05970">
    <property type="entry name" value="PIF1"/>
    <property type="match status" value="1"/>
</dbReference>
<dbReference type="GO" id="GO:0006310">
    <property type="term" value="P:DNA recombination"/>
    <property type="evidence" value="ECO:0007669"/>
    <property type="project" value="UniProtKB-KW"/>
</dbReference>
<comment type="catalytic activity">
    <reaction evidence="1">
        <text>ATP + H2O = ADP + phosphate + H(+)</text>
        <dbReference type="Rhea" id="RHEA:13065"/>
        <dbReference type="ChEBI" id="CHEBI:15377"/>
        <dbReference type="ChEBI" id="CHEBI:15378"/>
        <dbReference type="ChEBI" id="CHEBI:30616"/>
        <dbReference type="ChEBI" id="CHEBI:43474"/>
        <dbReference type="ChEBI" id="CHEBI:456216"/>
        <dbReference type="EC" id="5.6.2.3"/>
    </reaction>
</comment>
<dbReference type="GO" id="GO:0005524">
    <property type="term" value="F:ATP binding"/>
    <property type="evidence" value="ECO:0007669"/>
    <property type="project" value="UniProtKB-KW"/>
</dbReference>
<feature type="domain" description="DNA helicase Pif1-like DEAD-box helicase" evidence="2">
    <location>
        <begin position="3"/>
        <end position="79"/>
    </location>
</feature>
<dbReference type="GO" id="GO:0043139">
    <property type="term" value="F:5'-3' DNA helicase activity"/>
    <property type="evidence" value="ECO:0007669"/>
    <property type="project" value="UniProtKB-EC"/>
</dbReference>
<comment type="similarity">
    <text evidence="1">Belongs to the helicase family.</text>
</comment>
<evidence type="ECO:0000259" key="2">
    <source>
        <dbReference type="Pfam" id="PF05970"/>
    </source>
</evidence>
<dbReference type="EC" id="5.6.2.3" evidence="1"/>
<dbReference type="Pfam" id="PF21530">
    <property type="entry name" value="Pif1_2B_dom"/>
    <property type="match status" value="1"/>
</dbReference>
<evidence type="ECO:0000313" key="4">
    <source>
        <dbReference type="EMBL" id="KOF96406.1"/>
    </source>
</evidence>